<reference evidence="2 3" key="1">
    <citation type="journal article" date="2001" name="Nucleic Acids Res.">
        <title>The complete genome sequence of the murine respiratory pathogen Mycoplasma pulmonis.</title>
        <authorList>
            <person name="Chambaud I."/>
            <person name="Heilig R."/>
            <person name="Ferris S."/>
            <person name="Barbe V."/>
            <person name="Samson D."/>
            <person name="Galisson F."/>
            <person name="Moszer I."/>
            <person name="Dybvig K."/>
            <person name="Wroblewski H."/>
            <person name="Viari A."/>
            <person name="Rocha E.P.C."/>
            <person name="Blanchard A."/>
        </authorList>
    </citation>
    <scope>NUCLEOTIDE SEQUENCE [LARGE SCALE GENOMIC DNA]</scope>
    <source>
        <strain evidence="2 3">UAB CTIP</strain>
    </source>
</reference>
<sequence>MRLWKISNLNLHVFMILKNINFLFELFVKKTIKARKMNNKNKKSYIKFRMVIS</sequence>
<accession>Q98PM5</accession>
<keyword evidence="1" id="KW-1133">Transmembrane helix</keyword>
<name>Q98PM5_MYCPU</name>
<evidence type="ECO:0000313" key="2">
    <source>
        <dbReference type="EMBL" id="CAC13870.1"/>
    </source>
</evidence>
<organism evidence="3">
    <name type="scientific">Mycoplasmopsis pulmonis (strain UAB CTIP)</name>
    <name type="common">Mycoplasma pulmonis</name>
    <dbReference type="NCBI Taxonomy" id="272635"/>
    <lineage>
        <taxon>Bacteria</taxon>
        <taxon>Bacillati</taxon>
        <taxon>Mycoplasmatota</taxon>
        <taxon>Mycoplasmoidales</taxon>
        <taxon>Metamycoplasmataceae</taxon>
        <taxon>Mycoplasmopsis</taxon>
    </lineage>
</organism>
<dbReference type="HOGENOM" id="CLU_3063697_0_0_14"/>
<dbReference type="STRING" id="272635.gene:17577308"/>
<dbReference type="PIR" id="A90599">
    <property type="entry name" value="A90599"/>
</dbReference>
<feature type="transmembrane region" description="Helical" evidence="1">
    <location>
        <begin position="6"/>
        <end position="28"/>
    </location>
</feature>
<evidence type="ECO:0000256" key="1">
    <source>
        <dbReference type="SAM" id="Phobius"/>
    </source>
</evidence>
<keyword evidence="1" id="KW-0472">Membrane</keyword>
<protein>
    <submittedName>
        <fullName evidence="2">Uncharacterized protein</fullName>
    </submittedName>
</protein>
<dbReference type="Proteomes" id="UP000000528">
    <property type="component" value="Chromosome"/>
</dbReference>
<dbReference type="AlphaFoldDB" id="Q98PM5"/>
<evidence type="ECO:0000313" key="3">
    <source>
        <dbReference type="Proteomes" id="UP000000528"/>
    </source>
</evidence>
<gene>
    <name evidence="2" type="ordered locus">MYPU_6970</name>
</gene>
<dbReference type="EMBL" id="AL445565">
    <property type="protein sequence ID" value="CAC13870.1"/>
    <property type="molecule type" value="Genomic_DNA"/>
</dbReference>
<proteinExistence type="predicted"/>
<dbReference type="KEGG" id="mpu:MYPU_6970"/>
<keyword evidence="1" id="KW-0812">Transmembrane</keyword>
<keyword evidence="3" id="KW-1185">Reference proteome</keyword>